<keyword evidence="3" id="KW-1015">Disulfide bond</keyword>
<dbReference type="InterPro" id="IPR000866">
    <property type="entry name" value="AhpC/TSA"/>
</dbReference>
<comment type="subcellular location">
    <subcellularLocation>
        <location evidence="1">Cell envelope</location>
    </subcellularLocation>
</comment>
<dbReference type="RefSeq" id="WP_301192394.1">
    <property type="nucleotide sequence ID" value="NZ_JAPDPJ010000067.1"/>
</dbReference>
<dbReference type="GO" id="GO:0017004">
    <property type="term" value="P:cytochrome complex assembly"/>
    <property type="evidence" value="ECO:0007669"/>
    <property type="project" value="UniProtKB-KW"/>
</dbReference>
<evidence type="ECO:0000259" key="5">
    <source>
        <dbReference type="PROSITE" id="PS51352"/>
    </source>
</evidence>
<dbReference type="Pfam" id="PF14289">
    <property type="entry name" value="DUF4369"/>
    <property type="match status" value="1"/>
</dbReference>
<keyword evidence="4" id="KW-0676">Redox-active center</keyword>
<evidence type="ECO:0000256" key="4">
    <source>
        <dbReference type="ARBA" id="ARBA00023284"/>
    </source>
</evidence>
<proteinExistence type="predicted"/>
<dbReference type="InterPro" id="IPR050553">
    <property type="entry name" value="Thioredoxin_ResA/DsbE_sf"/>
</dbReference>
<sequence length="416" mass="47338">MNIKLKIIALICLTLSVVSCQKKDSYVINGKLSGIVENGRAMLLDPLTNLGDTAEMIDGCFQFKGKLDQPKMFRLYLAVPNTPPYTTFKSSLVYVENGEITCTGNFNEFEKYYDFTDTLSIRPVIKGSDSNTLYEEYLQKARPFVNQASAISMNFVIDRVLPHEKTEEELNKAIQLQLKLTDLQEHRDEILDQFITENPQSQVAYDLAFASLSMDSRYEERIDESIAKAADYYESLAIPDQEKADKWITLFQNAGGYNQHQIDTLKVLAQNCQNFVKGAPFMDGKVSTLQGDTIQLSSVFVKGHYTLIDFWASWCGYCRDAIPHVKKLYNQYHEQGFDVVSISADDITKSKKAWLKAMEQEDMPWAQYQADFDSEIFNNYNIMGIPYVIIVGPDGKIVKAGVRGYNLDIILEKVFE</sequence>
<dbReference type="Pfam" id="PF00578">
    <property type="entry name" value="AhpC-TSA"/>
    <property type="match status" value="1"/>
</dbReference>
<dbReference type="PROSITE" id="PS51352">
    <property type="entry name" value="THIOREDOXIN_2"/>
    <property type="match status" value="1"/>
</dbReference>
<dbReference type="InterPro" id="IPR013766">
    <property type="entry name" value="Thioredoxin_domain"/>
</dbReference>
<keyword evidence="2" id="KW-0201">Cytochrome c-type biogenesis</keyword>
<gene>
    <name evidence="6" type="ORF">OM075_20370</name>
</gene>
<dbReference type="CDD" id="cd02966">
    <property type="entry name" value="TlpA_like_family"/>
    <property type="match status" value="1"/>
</dbReference>
<dbReference type="SUPFAM" id="SSF52833">
    <property type="entry name" value="Thioredoxin-like"/>
    <property type="match status" value="1"/>
</dbReference>
<comment type="caution">
    <text evidence="6">The sequence shown here is derived from an EMBL/GenBank/DDBJ whole genome shotgun (WGS) entry which is preliminary data.</text>
</comment>
<evidence type="ECO:0000313" key="7">
    <source>
        <dbReference type="Proteomes" id="UP001209229"/>
    </source>
</evidence>
<dbReference type="PANTHER" id="PTHR42852">
    <property type="entry name" value="THIOL:DISULFIDE INTERCHANGE PROTEIN DSBE"/>
    <property type="match status" value="1"/>
</dbReference>
<keyword evidence="7" id="KW-1185">Reference proteome</keyword>
<evidence type="ECO:0000256" key="2">
    <source>
        <dbReference type="ARBA" id="ARBA00022748"/>
    </source>
</evidence>
<dbReference type="PANTHER" id="PTHR42852:SF6">
    <property type="entry name" value="THIOL:DISULFIDE INTERCHANGE PROTEIN DSBE"/>
    <property type="match status" value="1"/>
</dbReference>
<dbReference type="Gene3D" id="3.40.30.10">
    <property type="entry name" value="Glutaredoxin"/>
    <property type="match status" value="1"/>
</dbReference>
<dbReference type="Proteomes" id="UP001209229">
    <property type="component" value="Unassembled WGS sequence"/>
</dbReference>
<dbReference type="PROSITE" id="PS51257">
    <property type="entry name" value="PROKAR_LIPOPROTEIN"/>
    <property type="match status" value="1"/>
</dbReference>
<evidence type="ECO:0000256" key="3">
    <source>
        <dbReference type="ARBA" id="ARBA00023157"/>
    </source>
</evidence>
<evidence type="ECO:0000313" key="6">
    <source>
        <dbReference type="EMBL" id="MCW3788838.1"/>
    </source>
</evidence>
<evidence type="ECO:0000256" key="1">
    <source>
        <dbReference type="ARBA" id="ARBA00004196"/>
    </source>
</evidence>
<dbReference type="GO" id="GO:0016491">
    <property type="term" value="F:oxidoreductase activity"/>
    <property type="evidence" value="ECO:0007669"/>
    <property type="project" value="InterPro"/>
</dbReference>
<dbReference type="GO" id="GO:0016209">
    <property type="term" value="F:antioxidant activity"/>
    <property type="evidence" value="ECO:0007669"/>
    <property type="project" value="InterPro"/>
</dbReference>
<reference evidence="6" key="1">
    <citation type="submission" date="2022-10" db="EMBL/GenBank/DDBJ databases">
        <authorList>
            <person name="Yu W.X."/>
        </authorList>
    </citation>
    <scope>NUCLEOTIDE SEQUENCE</scope>
    <source>
        <strain evidence="6">AAT</strain>
    </source>
</reference>
<protein>
    <submittedName>
        <fullName evidence="6">AhpC/TSA family protein</fullName>
    </submittedName>
</protein>
<name>A0AAE3SI59_9BACT</name>
<dbReference type="InterPro" id="IPR036249">
    <property type="entry name" value="Thioredoxin-like_sf"/>
</dbReference>
<feature type="domain" description="Thioredoxin" evidence="5">
    <location>
        <begin position="275"/>
        <end position="416"/>
    </location>
</feature>
<dbReference type="GO" id="GO:0030313">
    <property type="term" value="C:cell envelope"/>
    <property type="evidence" value="ECO:0007669"/>
    <property type="project" value="UniProtKB-SubCell"/>
</dbReference>
<organism evidence="6 7">
    <name type="scientific">Plebeiibacterium sediminum</name>
    <dbReference type="NCBI Taxonomy" id="2992112"/>
    <lineage>
        <taxon>Bacteria</taxon>
        <taxon>Pseudomonadati</taxon>
        <taxon>Bacteroidota</taxon>
        <taxon>Bacteroidia</taxon>
        <taxon>Marinilabiliales</taxon>
        <taxon>Marinilabiliaceae</taxon>
        <taxon>Plebeiibacterium</taxon>
    </lineage>
</organism>
<dbReference type="AlphaFoldDB" id="A0AAE3SI59"/>
<dbReference type="EMBL" id="JAPDPJ010000067">
    <property type="protein sequence ID" value="MCW3788838.1"/>
    <property type="molecule type" value="Genomic_DNA"/>
</dbReference>
<dbReference type="InterPro" id="IPR025380">
    <property type="entry name" value="DUF4369"/>
</dbReference>
<accession>A0AAE3SI59</accession>